<keyword evidence="7" id="KW-1185">Reference proteome</keyword>
<accession>A0ABN2E243</accession>
<keyword evidence="2 4" id="KW-0238">DNA-binding</keyword>
<name>A0ABN2E243_9ACTN</name>
<evidence type="ECO:0000313" key="6">
    <source>
        <dbReference type="EMBL" id="GAA1593095.1"/>
    </source>
</evidence>
<dbReference type="InterPro" id="IPR036271">
    <property type="entry name" value="Tet_transcr_reg_TetR-rel_C_sf"/>
</dbReference>
<feature type="DNA-binding region" description="H-T-H motif" evidence="4">
    <location>
        <begin position="11"/>
        <end position="30"/>
    </location>
</feature>
<dbReference type="InterPro" id="IPR009057">
    <property type="entry name" value="Homeodomain-like_sf"/>
</dbReference>
<dbReference type="PANTHER" id="PTHR47506">
    <property type="entry name" value="TRANSCRIPTIONAL REGULATORY PROTEIN"/>
    <property type="match status" value="1"/>
</dbReference>
<dbReference type="SUPFAM" id="SSF48498">
    <property type="entry name" value="Tetracyclin repressor-like, C-terminal domain"/>
    <property type="match status" value="1"/>
</dbReference>
<sequence length="194" mass="20707">MFWRRGYNATSVRDLGSELELTSSSLYRTFTDKHSLFLRALDHYRETEHAEPGMKGGPSSGWPTGCRSAEAAERLGADGPVAEVLRDWLVWTVSHVDGRGCLVVNSATELGTADAGVSERVGAAFSTTREALTALLDRGRRTGELAAGLDVEQVADLVFTLVLGLRVRERAGQSAAELATTIDGTVTLVTGPSA</sequence>
<dbReference type="PANTHER" id="PTHR47506:SF1">
    <property type="entry name" value="HTH-TYPE TRANSCRIPTIONAL REGULATOR YJDC"/>
    <property type="match status" value="1"/>
</dbReference>
<evidence type="ECO:0000256" key="4">
    <source>
        <dbReference type="PROSITE-ProRule" id="PRU00335"/>
    </source>
</evidence>
<dbReference type="RefSeq" id="WP_344238197.1">
    <property type="nucleotide sequence ID" value="NZ_BAAAPH010000021.1"/>
</dbReference>
<dbReference type="Pfam" id="PF00440">
    <property type="entry name" value="TetR_N"/>
    <property type="match status" value="1"/>
</dbReference>
<evidence type="ECO:0000256" key="2">
    <source>
        <dbReference type="ARBA" id="ARBA00023125"/>
    </source>
</evidence>
<proteinExistence type="predicted"/>
<keyword evidence="3" id="KW-0804">Transcription</keyword>
<evidence type="ECO:0000313" key="7">
    <source>
        <dbReference type="Proteomes" id="UP001501705"/>
    </source>
</evidence>
<gene>
    <name evidence="6" type="ORF">GCM10009804_56960</name>
</gene>
<organism evidence="6 7">
    <name type="scientific">Kribbella hippodromi</name>
    <dbReference type="NCBI Taxonomy" id="434347"/>
    <lineage>
        <taxon>Bacteria</taxon>
        <taxon>Bacillati</taxon>
        <taxon>Actinomycetota</taxon>
        <taxon>Actinomycetes</taxon>
        <taxon>Propionibacteriales</taxon>
        <taxon>Kribbellaceae</taxon>
        <taxon>Kribbella</taxon>
    </lineage>
</organism>
<dbReference type="Pfam" id="PF16925">
    <property type="entry name" value="TetR_C_13"/>
    <property type="match status" value="1"/>
</dbReference>
<protein>
    <submittedName>
        <fullName evidence="6">TetR/AcrR family transcriptional regulator</fullName>
    </submittedName>
</protein>
<dbReference type="InterPro" id="IPR001647">
    <property type="entry name" value="HTH_TetR"/>
</dbReference>
<evidence type="ECO:0000256" key="1">
    <source>
        <dbReference type="ARBA" id="ARBA00023015"/>
    </source>
</evidence>
<dbReference type="Proteomes" id="UP001501705">
    <property type="component" value="Unassembled WGS sequence"/>
</dbReference>
<dbReference type="Gene3D" id="1.10.10.60">
    <property type="entry name" value="Homeodomain-like"/>
    <property type="match status" value="1"/>
</dbReference>
<keyword evidence="1" id="KW-0805">Transcription regulation</keyword>
<dbReference type="Gene3D" id="1.10.357.10">
    <property type="entry name" value="Tetracycline Repressor, domain 2"/>
    <property type="match status" value="1"/>
</dbReference>
<evidence type="ECO:0000259" key="5">
    <source>
        <dbReference type="PROSITE" id="PS50977"/>
    </source>
</evidence>
<reference evidence="6 7" key="1">
    <citation type="journal article" date="2019" name="Int. J. Syst. Evol. Microbiol.">
        <title>The Global Catalogue of Microorganisms (GCM) 10K type strain sequencing project: providing services to taxonomists for standard genome sequencing and annotation.</title>
        <authorList>
            <consortium name="The Broad Institute Genomics Platform"/>
            <consortium name="The Broad Institute Genome Sequencing Center for Infectious Disease"/>
            <person name="Wu L."/>
            <person name="Ma J."/>
        </authorList>
    </citation>
    <scope>NUCLEOTIDE SEQUENCE [LARGE SCALE GENOMIC DNA]</scope>
    <source>
        <strain evidence="6 7">JCM 15572</strain>
    </source>
</reference>
<dbReference type="PROSITE" id="PS50977">
    <property type="entry name" value="HTH_TETR_2"/>
    <property type="match status" value="1"/>
</dbReference>
<comment type="caution">
    <text evidence="6">The sequence shown here is derived from an EMBL/GenBank/DDBJ whole genome shotgun (WGS) entry which is preliminary data.</text>
</comment>
<dbReference type="EMBL" id="BAAAPH010000021">
    <property type="protein sequence ID" value="GAA1593095.1"/>
    <property type="molecule type" value="Genomic_DNA"/>
</dbReference>
<evidence type="ECO:0000256" key="3">
    <source>
        <dbReference type="ARBA" id="ARBA00023163"/>
    </source>
</evidence>
<feature type="domain" description="HTH tetR-type" evidence="5">
    <location>
        <begin position="1"/>
        <end position="48"/>
    </location>
</feature>
<dbReference type="InterPro" id="IPR011075">
    <property type="entry name" value="TetR_C"/>
</dbReference>
<dbReference type="SUPFAM" id="SSF46689">
    <property type="entry name" value="Homeodomain-like"/>
    <property type="match status" value="1"/>
</dbReference>